<reference evidence="2 3" key="1">
    <citation type="submission" date="2021-02" db="EMBL/GenBank/DDBJ databases">
        <title>Genome assembly of Pseudopithomyces chartarum.</title>
        <authorList>
            <person name="Jauregui R."/>
            <person name="Singh J."/>
            <person name="Voisey C."/>
        </authorList>
    </citation>
    <scope>NUCLEOTIDE SEQUENCE [LARGE SCALE GENOMIC DNA]</scope>
    <source>
        <strain evidence="2 3">AGR01</strain>
    </source>
</reference>
<gene>
    <name evidence="2" type="ORF">GRF29_8g315464</name>
</gene>
<dbReference type="EMBL" id="WVTA01000002">
    <property type="protein sequence ID" value="KAK3215542.1"/>
    <property type="molecule type" value="Genomic_DNA"/>
</dbReference>
<feature type="compositionally biased region" description="Polar residues" evidence="1">
    <location>
        <begin position="79"/>
        <end position="91"/>
    </location>
</feature>
<proteinExistence type="predicted"/>
<evidence type="ECO:0000313" key="2">
    <source>
        <dbReference type="EMBL" id="KAK3215542.1"/>
    </source>
</evidence>
<feature type="compositionally biased region" description="Acidic residues" evidence="1">
    <location>
        <begin position="55"/>
        <end position="66"/>
    </location>
</feature>
<feature type="region of interest" description="Disordered" evidence="1">
    <location>
        <begin position="54"/>
        <end position="98"/>
    </location>
</feature>
<accession>A0AAN6RKY1</accession>
<comment type="caution">
    <text evidence="2">The sequence shown here is derived from an EMBL/GenBank/DDBJ whole genome shotgun (WGS) entry which is preliminary data.</text>
</comment>
<name>A0AAN6RKY1_9PLEO</name>
<sequence length="241" mass="26893">MSTGRSNVMGVLPRGSFLTYFRSPDHSTPISPPPYSKYNDNSSWSSLLPCIAEDPSVDEESEDDSQLDPCVARERDSNINRQGSSTHTRIPQENEEDRESTISDALGLLGYTLLVLLIVLDVDFLLSTYNPRLGLVNWNAYLTSARPDVYKMQFCMLEQNREAPTSRVWRYVTADTRDCATDTMTVYAAASEGWKILSEELITIGPQGEINQPREVGNAGDDLAEEGHPGREDANLEILRV</sequence>
<feature type="region of interest" description="Disordered" evidence="1">
    <location>
        <begin position="210"/>
        <end position="234"/>
    </location>
</feature>
<protein>
    <submittedName>
        <fullName evidence="2">Uncharacterized protein</fullName>
    </submittedName>
</protein>
<dbReference type="AlphaFoldDB" id="A0AAN6RKY1"/>
<keyword evidence="3" id="KW-1185">Reference proteome</keyword>
<organism evidence="2 3">
    <name type="scientific">Pseudopithomyces chartarum</name>
    <dbReference type="NCBI Taxonomy" id="1892770"/>
    <lineage>
        <taxon>Eukaryota</taxon>
        <taxon>Fungi</taxon>
        <taxon>Dikarya</taxon>
        <taxon>Ascomycota</taxon>
        <taxon>Pezizomycotina</taxon>
        <taxon>Dothideomycetes</taxon>
        <taxon>Pleosporomycetidae</taxon>
        <taxon>Pleosporales</taxon>
        <taxon>Massarineae</taxon>
        <taxon>Didymosphaeriaceae</taxon>
        <taxon>Pseudopithomyces</taxon>
    </lineage>
</organism>
<evidence type="ECO:0000313" key="3">
    <source>
        <dbReference type="Proteomes" id="UP001280581"/>
    </source>
</evidence>
<feature type="compositionally biased region" description="Basic and acidic residues" evidence="1">
    <location>
        <begin position="225"/>
        <end position="234"/>
    </location>
</feature>
<dbReference type="Proteomes" id="UP001280581">
    <property type="component" value="Unassembled WGS sequence"/>
</dbReference>
<evidence type="ECO:0000256" key="1">
    <source>
        <dbReference type="SAM" id="MobiDB-lite"/>
    </source>
</evidence>